<keyword evidence="2" id="KW-1185">Reference proteome</keyword>
<comment type="caution">
    <text evidence="1">The sequence shown here is derived from an EMBL/GenBank/DDBJ whole genome shotgun (WGS) entry which is preliminary data.</text>
</comment>
<dbReference type="EMBL" id="VJXY01000007">
    <property type="protein sequence ID" value="MBD6615897.1"/>
    <property type="molecule type" value="Genomic_DNA"/>
</dbReference>
<organism evidence="1 2">
    <name type="scientific">Komarekiella delphini-convector SJRDD-AB1</name>
    <dbReference type="NCBI Taxonomy" id="2593771"/>
    <lineage>
        <taxon>Bacteria</taxon>
        <taxon>Bacillati</taxon>
        <taxon>Cyanobacteriota</taxon>
        <taxon>Cyanophyceae</taxon>
        <taxon>Nostocales</taxon>
        <taxon>Nostocaceae</taxon>
        <taxon>Komarekiella</taxon>
        <taxon>Komarekiella delphini-convector</taxon>
    </lineage>
</organism>
<proteinExistence type="predicted"/>
<sequence length="60" mass="6737">MRKVWAEVSDARGLALSEAMPKALRCAIRWSVHCREAQSLAPLLCVLWTQGNRSKRTVGQ</sequence>
<accession>A0AA40VQ43</accession>
<dbReference type="Proteomes" id="UP001165986">
    <property type="component" value="Unassembled WGS sequence"/>
</dbReference>
<name>A0AA40VQ43_9NOST</name>
<evidence type="ECO:0000313" key="2">
    <source>
        <dbReference type="Proteomes" id="UP001165986"/>
    </source>
</evidence>
<protein>
    <submittedName>
        <fullName evidence="1">Uncharacterized protein</fullName>
    </submittedName>
</protein>
<gene>
    <name evidence="1" type="ORF">FNW02_08655</name>
</gene>
<evidence type="ECO:0000313" key="1">
    <source>
        <dbReference type="EMBL" id="MBD6615897.1"/>
    </source>
</evidence>
<dbReference type="AlphaFoldDB" id="A0AA40VQ43"/>
<reference evidence="1" key="1">
    <citation type="submission" date="2019-07" db="EMBL/GenBank/DDBJ databases">
        <title>Toxilogical consequences of a new and cryptic species of cyanobacteria (Komarekiella delphini-convector) recovered from the epidermis of a bottlenose dolphin and 1500 ft. in the air.</title>
        <authorList>
            <person name="Brown A.O."/>
            <person name="Dvorak P."/>
            <person name="Villanueva C.D."/>
            <person name="Foss A.J."/>
            <person name="Garvey A.D."/>
            <person name="Gibson Q.A."/>
            <person name="Johansen J.R."/>
            <person name="Casamatta D.A."/>
        </authorList>
    </citation>
    <scope>NUCLEOTIDE SEQUENCE</scope>
    <source>
        <strain evidence="1">SJRDD-AB1</strain>
    </source>
</reference>